<feature type="transmembrane region" description="Helical" evidence="1">
    <location>
        <begin position="282"/>
        <end position="302"/>
    </location>
</feature>
<feature type="transmembrane region" description="Helical" evidence="1">
    <location>
        <begin position="134"/>
        <end position="153"/>
    </location>
</feature>
<dbReference type="AlphaFoldDB" id="A0A344L7X4"/>
<dbReference type="Proteomes" id="UP000250434">
    <property type="component" value="Chromosome"/>
</dbReference>
<keyword evidence="1" id="KW-0472">Membrane</keyword>
<organism evidence="2 3">
    <name type="scientific">Amycolatopsis albispora</name>
    <dbReference type="NCBI Taxonomy" id="1804986"/>
    <lineage>
        <taxon>Bacteria</taxon>
        <taxon>Bacillati</taxon>
        <taxon>Actinomycetota</taxon>
        <taxon>Actinomycetes</taxon>
        <taxon>Pseudonocardiales</taxon>
        <taxon>Pseudonocardiaceae</taxon>
        <taxon>Amycolatopsis</taxon>
    </lineage>
</organism>
<feature type="transmembrane region" description="Helical" evidence="1">
    <location>
        <begin position="203"/>
        <end position="226"/>
    </location>
</feature>
<feature type="transmembrane region" description="Helical" evidence="1">
    <location>
        <begin position="25"/>
        <end position="43"/>
    </location>
</feature>
<protein>
    <submittedName>
        <fullName evidence="2">Uncharacterized protein</fullName>
    </submittedName>
</protein>
<keyword evidence="1" id="KW-0812">Transmembrane</keyword>
<evidence type="ECO:0000313" key="2">
    <source>
        <dbReference type="EMBL" id="AXB44148.1"/>
    </source>
</evidence>
<feature type="transmembrane region" description="Helical" evidence="1">
    <location>
        <begin position="109"/>
        <end position="128"/>
    </location>
</feature>
<sequence>MAEVLVGAGSLVVLAAGAAAAGWWLLGGIALAGALAWLASGLPHAGGRLAAGTRAAGWLGLLPLFGSAFAAYVVPGAPSWVAGVVVAVLVLAQALGLRPSPFTARWITGLLVVAGLALIALCLAISPVDQAQPAAPEGPAGVLLAAVMVVPLLRRSGSESRWWPAIPVAALLALAAAALYQLGPFRLGLSATSLRDLLAAADAPALATMLAAVAAVATVSAGLGALASAQEEAGRWPVLGGGLVAAVLATVLDPFQALRIAAVLTLVELFAAVVLGRSASSARGAVVVLVSGILLIMLGTVWP</sequence>
<accession>A0A344L7X4</accession>
<dbReference type="RefSeq" id="WP_113693389.1">
    <property type="nucleotide sequence ID" value="NZ_CP015163.1"/>
</dbReference>
<reference evidence="2 3" key="1">
    <citation type="submission" date="2016-04" db="EMBL/GenBank/DDBJ databases">
        <title>Complete genome sequence and analysis of deep-sea sediment isolate, Amycolatopsis sp. WP1.</title>
        <authorList>
            <person name="Wang H."/>
            <person name="Chen S."/>
            <person name="Wu Q."/>
        </authorList>
    </citation>
    <scope>NUCLEOTIDE SEQUENCE [LARGE SCALE GENOMIC DNA]</scope>
    <source>
        <strain evidence="2 3">WP1</strain>
    </source>
</reference>
<dbReference type="EMBL" id="CP015163">
    <property type="protein sequence ID" value="AXB44148.1"/>
    <property type="molecule type" value="Genomic_DNA"/>
</dbReference>
<feature type="transmembrane region" description="Helical" evidence="1">
    <location>
        <begin position="80"/>
        <end position="97"/>
    </location>
</feature>
<proteinExistence type="predicted"/>
<evidence type="ECO:0000313" key="3">
    <source>
        <dbReference type="Proteomes" id="UP000250434"/>
    </source>
</evidence>
<feature type="transmembrane region" description="Helical" evidence="1">
    <location>
        <begin position="233"/>
        <end position="251"/>
    </location>
</feature>
<name>A0A344L7X4_9PSEU</name>
<gene>
    <name evidence="2" type="ORF">A4R43_17800</name>
</gene>
<keyword evidence="3" id="KW-1185">Reference proteome</keyword>
<feature type="transmembrane region" description="Helical" evidence="1">
    <location>
        <begin position="55"/>
        <end position="74"/>
    </location>
</feature>
<feature type="transmembrane region" description="Helical" evidence="1">
    <location>
        <begin position="257"/>
        <end position="275"/>
    </location>
</feature>
<keyword evidence="1" id="KW-1133">Transmembrane helix</keyword>
<dbReference type="KEGG" id="aab:A4R43_17800"/>
<feature type="transmembrane region" description="Helical" evidence="1">
    <location>
        <begin position="165"/>
        <end position="183"/>
    </location>
</feature>
<evidence type="ECO:0000256" key="1">
    <source>
        <dbReference type="SAM" id="Phobius"/>
    </source>
</evidence>